<accession>D3AXR3</accession>
<dbReference type="Pfam" id="PF13634">
    <property type="entry name" value="Nucleoporin_FG"/>
    <property type="match status" value="2"/>
</dbReference>
<gene>
    <name evidence="6" type="primary">nup54</name>
    <name evidence="6" type="ORF">PPL_00970</name>
</gene>
<dbReference type="Pfam" id="PF13874">
    <property type="entry name" value="Nup54"/>
    <property type="match status" value="1"/>
</dbReference>
<dbReference type="OMA" id="MMQTRLH"/>
<evidence type="ECO:0000259" key="5">
    <source>
        <dbReference type="Pfam" id="PF13874"/>
    </source>
</evidence>
<protein>
    <submittedName>
        <fullName evidence="6">Nucleoporin 54</fullName>
    </submittedName>
</protein>
<feature type="compositionally biased region" description="Polar residues" evidence="4">
    <location>
        <begin position="123"/>
        <end position="140"/>
    </location>
</feature>
<name>D3AXR3_HETP5</name>
<dbReference type="InterPro" id="IPR024864">
    <property type="entry name" value="Nup54/Nup57/Nup44"/>
</dbReference>
<feature type="compositionally biased region" description="Polar residues" evidence="4">
    <location>
        <begin position="179"/>
        <end position="210"/>
    </location>
</feature>
<dbReference type="EMBL" id="ADBJ01000004">
    <property type="protein sequence ID" value="EFA85740.1"/>
    <property type="molecule type" value="Genomic_DNA"/>
</dbReference>
<keyword evidence="7" id="KW-1185">Reference proteome</keyword>
<sequence length="483" mass="51455">MSLFGTSASTASTPSTGLLFGASATPAASGSSSLFGSNTTSSTPSTGLLFGASATPSGASTSTPNLFGSSTPSSATTTPGTGGGLFGSGTGSLGSLGSLSSTGSSLGSLGSTATTAQQPSTSLFGSNAASQQPSTSLFGQTTSNTQTSTTATTSLFGQPAGATTSSLFGATSSLTPTNNTASTSLFGQPANNTTSSPFGVQQQPTSSLFGATTTATPPTTSNSLALISSSTNNQPRRPEEILDGRSVESRIAEYIQSISPESPYCKFLYWFYNYQGQVINPKLVPKPPNITDEQWIYAQSQNPDPNLFVPVAARSFNDLRERKIIQEKNIDLLFNNTMESLNNIKSLQNYLALQIQSQYEAMKKRNLLLLHKYIEVWSNLEIYRGKGRPVTNAEEHLLRRVKQILDILNQPNSLPSKVEEISNQVLLNNLESERINFQLRPESLESLFTLFKTMTNSVESMSNDLEQSLQDAAILKNELIKFR</sequence>
<feature type="region of interest" description="Disordered" evidence="4">
    <location>
        <begin position="46"/>
        <end position="89"/>
    </location>
</feature>
<keyword evidence="2" id="KW-0813">Transport</keyword>
<dbReference type="STRING" id="670386.D3AXR3"/>
<dbReference type="GeneID" id="31356500"/>
<dbReference type="InterPro" id="IPR025574">
    <property type="entry name" value="Nucleoporin_FG_rpt"/>
</dbReference>
<evidence type="ECO:0000256" key="4">
    <source>
        <dbReference type="SAM" id="MobiDB-lite"/>
    </source>
</evidence>
<dbReference type="AlphaFoldDB" id="D3AXR3"/>
<feature type="compositionally biased region" description="Gly residues" evidence="4">
    <location>
        <begin position="80"/>
        <end position="89"/>
    </location>
</feature>
<evidence type="ECO:0000313" key="7">
    <source>
        <dbReference type="Proteomes" id="UP000001396"/>
    </source>
</evidence>
<comment type="subcellular location">
    <subcellularLocation>
        <location evidence="1">Nucleus</location>
    </subcellularLocation>
</comment>
<dbReference type="GO" id="GO:0036228">
    <property type="term" value="P:protein localization to nuclear inner membrane"/>
    <property type="evidence" value="ECO:0007669"/>
    <property type="project" value="TreeGrafter"/>
</dbReference>
<feature type="compositionally biased region" description="Polar residues" evidence="4">
    <location>
        <begin position="221"/>
        <end position="235"/>
    </location>
</feature>
<evidence type="ECO:0000313" key="6">
    <source>
        <dbReference type="EMBL" id="EFA85740.1"/>
    </source>
</evidence>
<evidence type="ECO:0000256" key="3">
    <source>
        <dbReference type="ARBA" id="ARBA00023242"/>
    </source>
</evidence>
<dbReference type="Proteomes" id="UP000001396">
    <property type="component" value="Unassembled WGS sequence"/>
</dbReference>
<dbReference type="InterPro" id="IPR025712">
    <property type="entry name" value="Nup54_alpha-helical_dom"/>
</dbReference>
<feature type="compositionally biased region" description="Low complexity" evidence="4">
    <location>
        <begin position="141"/>
        <end position="154"/>
    </location>
</feature>
<dbReference type="InParanoid" id="D3AXR3"/>
<feature type="region of interest" description="Disordered" evidence="4">
    <location>
        <begin position="179"/>
        <end position="241"/>
    </location>
</feature>
<dbReference type="GO" id="GO:0006607">
    <property type="term" value="P:NLS-bearing protein import into nucleus"/>
    <property type="evidence" value="ECO:0007669"/>
    <property type="project" value="TreeGrafter"/>
</dbReference>
<feature type="domain" description="Nucleoporin Nup54 alpha-helical" evidence="5">
    <location>
        <begin position="286"/>
        <end position="424"/>
    </location>
</feature>
<dbReference type="RefSeq" id="XP_020437846.1">
    <property type="nucleotide sequence ID" value="XM_020571988.1"/>
</dbReference>
<evidence type="ECO:0000256" key="2">
    <source>
        <dbReference type="ARBA" id="ARBA00022448"/>
    </source>
</evidence>
<feature type="compositionally biased region" description="Low complexity" evidence="4">
    <location>
        <begin position="46"/>
        <end position="79"/>
    </location>
</feature>
<dbReference type="GO" id="GO:0017056">
    <property type="term" value="F:structural constituent of nuclear pore"/>
    <property type="evidence" value="ECO:0007669"/>
    <property type="project" value="TreeGrafter"/>
</dbReference>
<comment type="caution">
    <text evidence="6">The sequence shown here is derived from an EMBL/GenBank/DDBJ whole genome shotgun (WGS) entry which is preliminary data.</text>
</comment>
<dbReference type="GO" id="GO:0006999">
    <property type="term" value="P:nuclear pore organization"/>
    <property type="evidence" value="ECO:0007669"/>
    <property type="project" value="TreeGrafter"/>
</dbReference>
<feature type="compositionally biased region" description="Low complexity" evidence="4">
    <location>
        <begin position="104"/>
        <end position="122"/>
    </location>
</feature>
<proteinExistence type="predicted"/>
<dbReference type="PANTHER" id="PTHR13000">
    <property type="entry name" value="NUCLEOPORIN P54"/>
    <property type="match status" value="1"/>
</dbReference>
<keyword evidence="3" id="KW-0539">Nucleus</keyword>
<feature type="region of interest" description="Disordered" evidence="4">
    <location>
        <begin position="104"/>
        <end position="158"/>
    </location>
</feature>
<feature type="compositionally biased region" description="Low complexity" evidence="4">
    <location>
        <begin position="211"/>
        <end position="220"/>
    </location>
</feature>
<dbReference type="PANTHER" id="PTHR13000:SF0">
    <property type="entry name" value="NUCLEOPORIN P54"/>
    <property type="match status" value="1"/>
</dbReference>
<organism evidence="6 7">
    <name type="scientific">Heterostelium pallidum (strain ATCC 26659 / Pp 5 / PN500)</name>
    <name type="common">Cellular slime mold</name>
    <name type="synonym">Polysphondylium pallidum</name>
    <dbReference type="NCBI Taxonomy" id="670386"/>
    <lineage>
        <taxon>Eukaryota</taxon>
        <taxon>Amoebozoa</taxon>
        <taxon>Evosea</taxon>
        <taxon>Eumycetozoa</taxon>
        <taxon>Dictyostelia</taxon>
        <taxon>Acytosteliales</taxon>
        <taxon>Acytosteliaceae</taxon>
        <taxon>Heterostelium</taxon>
    </lineage>
</organism>
<reference evidence="6 7" key="1">
    <citation type="journal article" date="2011" name="Genome Res.">
        <title>Phylogeny-wide analysis of social amoeba genomes highlights ancient origins for complex intercellular communication.</title>
        <authorList>
            <person name="Heidel A.J."/>
            <person name="Lawal H.M."/>
            <person name="Felder M."/>
            <person name="Schilde C."/>
            <person name="Helps N.R."/>
            <person name="Tunggal B."/>
            <person name="Rivero F."/>
            <person name="John U."/>
            <person name="Schleicher M."/>
            <person name="Eichinger L."/>
            <person name="Platzer M."/>
            <person name="Noegel A.A."/>
            <person name="Schaap P."/>
            <person name="Gloeckner G."/>
        </authorList>
    </citation>
    <scope>NUCLEOTIDE SEQUENCE [LARGE SCALE GENOMIC DNA]</scope>
    <source>
        <strain evidence="7">ATCC 26659 / Pp 5 / PN500</strain>
    </source>
</reference>
<dbReference type="GO" id="GO:0044613">
    <property type="term" value="C:nuclear pore central transport channel"/>
    <property type="evidence" value="ECO:0007669"/>
    <property type="project" value="TreeGrafter"/>
</dbReference>
<evidence type="ECO:0000256" key="1">
    <source>
        <dbReference type="ARBA" id="ARBA00004123"/>
    </source>
</evidence>